<comment type="catalytic activity">
    <reaction evidence="10">
        <text>ATP + H2O = ADP + phosphate + H(+)</text>
        <dbReference type="Rhea" id="RHEA:13065"/>
        <dbReference type="ChEBI" id="CHEBI:15377"/>
        <dbReference type="ChEBI" id="CHEBI:15378"/>
        <dbReference type="ChEBI" id="CHEBI:30616"/>
        <dbReference type="ChEBI" id="CHEBI:43474"/>
        <dbReference type="ChEBI" id="CHEBI:456216"/>
        <dbReference type="EC" id="5.6.2.4"/>
    </reaction>
</comment>
<dbReference type="InterPro" id="IPR000212">
    <property type="entry name" value="DNA_helicase_UvrD/REP"/>
</dbReference>
<dbReference type="KEGG" id="mpul:BLA55_02690"/>
<feature type="binding site" evidence="11">
    <location>
        <begin position="31"/>
        <end position="38"/>
    </location>
    <ligand>
        <name>ATP</name>
        <dbReference type="ChEBI" id="CHEBI:30616"/>
    </ligand>
</feature>
<dbReference type="Gene3D" id="1.10.10.160">
    <property type="match status" value="1"/>
</dbReference>
<dbReference type="PANTHER" id="PTHR11070:SF2">
    <property type="entry name" value="ATP-DEPENDENT DNA HELICASE SRS2"/>
    <property type="match status" value="1"/>
</dbReference>
<evidence type="ECO:0000256" key="2">
    <source>
        <dbReference type="ARBA" id="ARBA00022741"/>
    </source>
</evidence>
<feature type="domain" description="UvrD-like helicase ATP-binding" evidence="12">
    <location>
        <begin position="10"/>
        <end position="288"/>
    </location>
</feature>
<keyword evidence="15" id="KW-1185">Reference proteome</keyword>
<keyword evidence="6" id="KW-0238">DNA-binding</keyword>
<evidence type="ECO:0000259" key="12">
    <source>
        <dbReference type="PROSITE" id="PS51198"/>
    </source>
</evidence>
<dbReference type="GO" id="GO:0000725">
    <property type="term" value="P:recombinational repair"/>
    <property type="evidence" value="ECO:0007669"/>
    <property type="project" value="TreeGrafter"/>
</dbReference>
<evidence type="ECO:0000256" key="1">
    <source>
        <dbReference type="ARBA" id="ARBA00009922"/>
    </source>
</evidence>
<evidence type="ECO:0000313" key="14">
    <source>
        <dbReference type="EMBL" id="APJ38551.1"/>
    </source>
</evidence>
<evidence type="ECO:0000256" key="7">
    <source>
        <dbReference type="ARBA" id="ARBA00023235"/>
    </source>
</evidence>
<dbReference type="InterPro" id="IPR027417">
    <property type="entry name" value="P-loop_NTPase"/>
</dbReference>
<dbReference type="OrthoDB" id="9810135at2"/>
<feature type="domain" description="UvrD-like helicase C-terminal" evidence="13">
    <location>
        <begin position="289"/>
        <end position="562"/>
    </location>
</feature>
<dbReference type="Pfam" id="PF00580">
    <property type="entry name" value="UvrD-helicase"/>
    <property type="match status" value="1"/>
</dbReference>
<dbReference type="AlphaFoldDB" id="A0A1L4FSF1"/>
<dbReference type="InterPro" id="IPR014016">
    <property type="entry name" value="UvrD-like_ATP-bd"/>
</dbReference>
<keyword evidence="5 11" id="KW-0067">ATP-binding</keyword>
<comment type="catalytic activity">
    <reaction evidence="8">
        <text>Couples ATP hydrolysis with the unwinding of duplex DNA by translocating in the 3'-5' direction.</text>
        <dbReference type="EC" id="5.6.2.4"/>
    </reaction>
</comment>
<evidence type="ECO:0000256" key="10">
    <source>
        <dbReference type="ARBA" id="ARBA00048988"/>
    </source>
</evidence>
<keyword evidence="4 11" id="KW-0347">Helicase</keyword>
<name>A0A1L4FSF1_9BACT</name>
<dbReference type="CDD" id="cd17932">
    <property type="entry name" value="DEXQc_UvrD"/>
    <property type="match status" value="1"/>
</dbReference>
<dbReference type="GO" id="GO:0016887">
    <property type="term" value="F:ATP hydrolysis activity"/>
    <property type="evidence" value="ECO:0007669"/>
    <property type="project" value="RHEA"/>
</dbReference>
<proteinExistence type="inferred from homology"/>
<dbReference type="GO" id="GO:0043138">
    <property type="term" value="F:3'-5' DNA helicase activity"/>
    <property type="evidence" value="ECO:0007669"/>
    <property type="project" value="UniProtKB-EC"/>
</dbReference>
<sequence length="715" mass="82706">MKVANNNLLEDLNSKQKEAVEYFDSPLRIVAGAGSGKTKVLTRKIAYLVNKLGIAPKEILAVTFTNKACNEMAIRIRQYCGNLTNELTIKTFHSLCALILREESRKIGLRSDFQILDEVDKKAILNEIYEKLDIQTNLISLSNMMNYISWAKNHHYSKSELKEALNSDEIIPKVYSLYNKKLRENKCLDFDDLILKVNDLFEAYPEVVQKWANKFKYILVDEFQDTSDLQYKIIKYLYNPEDAHITIVGDPDQTIYEWRGAEVDLILDFDQDFKDTKTIVLDINYRSTKKILRAANKLIKNNKFRFNKDLQTENPEGDDIEFFHAFSNEAEARWVVQKINELKKQKIQLKNIAILYRSNYYSRAFEEALINENINHKIFNGTKFFQRAEIKDSLAYLRVLYDGSDIAFERIINIPARGIGKSTLAKLKQFAQEKEMGLFECVLKHYKELPIKQSLIVKSIFPLLKDILTFRKALEKNKFSLVLLKFLEKIKYFEAIEQNVNMRGQATDNVRELIKSMETWEQKNPNKSLKDYLDMVSLMSAGDEYDDFSNYVSLMTVHSAKGLEFDNVFVVGMTEQIFPSYKGLNRDNSKDWMEEERRLAYVAITRAKKKLFITDSRGNLIGTDIPKETSRFVEEMGIDLNDVILAQSQTASVQDYDDEEVNNNIIPGDIISHTTFGEGQVLEVLGDTIVVEFVKDKKVKSLRKNHPAIKVIVSV</sequence>
<dbReference type="PROSITE" id="PS51198">
    <property type="entry name" value="UVRD_HELICASE_ATP_BIND"/>
    <property type="match status" value="1"/>
</dbReference>
<dbReference type="InterPro" id="IPR014017">
    <property type="entry name" value="DNA_helicase_UvrD-like_C"/>
</dbReference>
<evidence type="ECO:0000256" key="4">
    <source>
        <dbReference type="ARBA" id="ARBA00022806"/>
    </source>
</evidence>
<evidence type="ECO:0000313" key="15">
    <source>
        <dbReference type="Proteomes" id="UP000184322"/>
    </source>
</evidence>
<dbReference type="PROSITE" id="PS51217">
    <property type="entry name" value="UVRD_HELICASE_CTER"/>
    <property type="match status" value="1"/>
</dbReference>
<evidence type="ECO:0000256" key="8">
    <source>
        <dbReference type="ARBA" id="ARBA00034617"/>
    </source>
</evidence>
<dbReference type="GO" id="GO:0005829">
    <property type="term" value="C:cytosol"/>
    <property type="evidence" value="ECO:0007669"/>
    <property type="project" value="TreeGrafter"/>
</dbReference>
<reference evidence="15" key="1">
    <citation type="submission" date="2016-10" db="EMBL/GenBank/DDBJ databases">
        <authorList>
            <person name="Beylefeld A."/>
            <person name="Abolnik C."/>
        </authorList>
    </citation>
    <scope>NUCLEOTIDE SEQUENCE [LARGE SCALE GENOMIC DNA]</scope>
    <source>
        <strain evidence="15">B359_6</strain>
    </source>
</reference>
<dbReference type="Proteomes" id="UP000184322">
    <property type="component" value="Chromosome"/>
</dbReference>
<evidence type="ECO:0000259" key="13">
    <source>
        <dbReference type="PROSITE" id="PS51217"/>
    </source>
</evidence>
<keyword evidence="7" id="KW-0413">Isomerase</keyword>
<organism evidence="14 15">
    <name type="scientific">Mycoplasmopsis pullorum</name>
    <dbReference type="NCBI Taxonomy" id="48003"/>
    <lineage>
        <taxon>Bacteria</taxon>
        <taxon>Bacillati</taxon>
        <taxon>Mycoplasmatota</taxon>
        <taxon>Mycoplasmoidales</taxon>
        <taxon>Metamycoplasmataceae</taxon>
        <taxon>Mycoplasmopsis</taxon>
    </lineage>
</organism>
<dbReference type="Gene3D" id="1.10.486.10">
    <property type="entry name" value="PCRA, domain 4"/>
    <property type="match status" value="1"/>
</dbReference>
<dbReference type="RefSeq" id="WP_073372554.1">
    <property type="nucleotide sequence ID" value="NZ_CP017813.1"/>
</dbReference>
<keyword evidence="2 11" id="KW-0547">Nucleotide-binding</keyword>
<dbReference type="Gene3D" id="3.40.50.300">
    <property type="entry name" value="P-loop containing nucleotide triphosphate hydrolases"/>
    <property type="match status" value="2"/>
</dbReference>
<dbReference type="Pfam" id="PF13361">
    <property type="entry name" value="UvrD_C"/>
    <property type="match status" value="1"/>
</dbReference>
<dbReference type="CDD" id="cd18807">
    <property type="entry name" value="SF1_C_UvrD"/>
    <property type="match status" value="1"/>
</dbReference>
<keyword evidence="3 11" id="KW-0378">Hydrolase</keyword>
<dbReference type="EC" id="5.6.2.4" evidence="9"/>
<accession>A0A1L4FSF1</accession>
<evidence type="ECO:0000256" key="5">
    <source>
        <dbReference type="ARBA" id="ARBA00022840"/>
    </source>
</evidence>
<dbReference type="PANTHER" id="PTHR11070">
    <property type="entry name" value="UVRD / RECB / PCRA DNA HELICASE FAMILY MEMBER"/>
    <property type="match status" value="1"/>
</dbReference>
<gene>
    <name evidence="14" type="ORF">BLA55_02690</name>
</gene>
<evidence type="ECO:0000256" key="9">
    <source>
        <dbReference type="ARBA" id="ARBA00034808"/>
    </source>
</evidence>
<dbReference type="STRING" id="48003.BLA55_02690"/>
<comment type="similarity">
    <text evidence="1">Belongs to the helicase family. UvrD subfamily.</text>
</comment>
<dbReference type="SUPFAM" id="SSF52540">
    <property type="entry name" value="P-loop containing nucleoside triphosphate hydrolases"/>
    <property type="match status" value="1"/>
</dbReference>
<protein>
    <recommendedName>
        <fullName evidence="9">DNA 3'-5' helicase</fullName>
        <ecNumber evidence="9">5.6.2.4</ecNumber>
    </recommendedName>
</protein>
<dbReference type="GO" id="GO:0005524">
    <property type="term" value="F:ATP binding"/>
    <property type="evidence" value="ECO:0007669"/>
    <property type="project" value="UniProtKB-UniRule"/>
</dbReference>
<evidence type="ECO:0000256" key="11">
    <source>
        <dbReference type="PROSITE-ProRule" id="PRU00560"/>
    </source>
</evidence>
<dbReference type="GO" id="GO:0003677">
    <property type="term" value="F:DNA binding"/>
    <property type="evidence" value="ECO:0007669"/>
    <property type="project" value="UniProtKB-KW"/>
</dbReference>
<evidence type="ECO:0000256" key="3">
    <source>
        <dbReference type="ARBA" id="ARBA00022801"/>
    </source>
</evidence>
<dbReference type="EMBL" id="CP017813">
    <property type="protein sequence ID" value="APJ38551.1"/>
    <property type="molecule type" value="Genomic_DNA"/>
</dbReference>
<evidence type="ECO:0000256" key="6">
    <source>
        <dbReference type="ARBA" id="ARBA00023125"/>
    </source>
</evidence>
<dbReference type="GO" id="GO:0033202">
    <property type="term" value="C:DNA helicase complex"/>
    <property type="evidence" value="ECO:0007669"/>
    <property type="project" value="TreeGrafter"/>
</dbReference>
<dbReference type="InterPro" id="IPR013986">
    <property type="entry name" value="DExx_box_DNA_helicase_dom_sf"/>
</dbReference>